<organism evidence="1 2">
    <name type="scientific">Enterobacillus tribolii</name>
    <dbReference type="NCBI Taxonomy" id="1487935"/>
    <lineage>
        <taxon>Bacteria</taxon>
        <taxon>Pseudomonadati</taxon>
        <taxon>Pseudomonadota</taxon>
        <taxon>Gammaproteobacteria</taxon>
        <taxon>Enterobacterales</taxon>
        <taxon>Hafniaceae</taxon>
        <taxon>Enterobacillus</taxon>
    </lineage>
</organism>
<reference evidence="1 2" key="1">
    <citation type="submission" date="2018-07" db="EMBL/GenBank/DDBJ databases">
        <title>Genomic Encyclopedia of Type Strains, Phase IV (KMG-IV): sequencing the most valuable type-strain genomes for metagenomic binning, comparative biology and taxonomic classification.</title>
        <authorList>
            <person name="Goeker M."/>
        </authorList>
    </citation>
    <scope>NUCLEOTIDE SEQUENCE [LARGE SCALE GENOMIC DNA]</scope>
    <source>
        <strain evidence="1 2">DSM 103736</strain>
    </source>
</reference>
<keyword evidence="2" id="KW-1185">Reference proteome</keyword>
<evidence type="ECO:0000313" key="1">
    <source>
        <dbReference type="EMBL" id="RDK86814.1"/>
    </source>
</evidence>
<proteinExistence type="predicted"/>
<name>A0A370QEM5_9GAMM</name>
<dbReference type="PANTHER" id="PTHR37625">
    <property type="entry name" value="OUTER MEMBRANE LIPOPROTEIN-RELATED"/>
    <property type="match status" value="1"/>
</dbReference>
<sequence>MPQNRQIDLRLNATANLNASASGVAQPVKMCVVELNREGWLPPGLYQGRTCSDISTGGEVIRVTSFIMTPLETRKYQHEVPYEEERWLVVAAEFQSPGVGNGLIQLKSEARKDFNPVILIDGNHMSLLNITKP</sequence>
<dbReference type="Proteomes" id="UP000254848">
    <property type="component" value="Unassembled WGS sequence"/>
</dbReference>
<dbReference type="InterPro" id="IPR038706">
    <property type="entry name" value="Type_VI_SciN-like_sf"/>
</dbReference>
<dbReference type="Gene3D" id="2.60.40.4150">
    <property type="entry name" value="Type VI secretion system, lipoprotein SciN"/>
    <property type="match status" value="1"/>
</dbReference>
<accession>A0A370QEM5</accession>
<evidence type="ECO:0000313" key="2">
    <source>
        <dbReference type="Proteomes" id="UP000254848"/>
    </source>
</evidence>
<dbReference type="EMBL" id="QRAP01000010">
    <property type="protein sequence ID" value="RDK86814.1"/>
    <property type="molecule type" value="Genomic_DNA"/>
</dbReference>
<dbReference type="Pfam" id="PF12790">
    <property type="entry name" value="T6SS-SciN"/>
    <property type="match status" value="1"/>
</dbReference>
<dbReference type="InterPro" id="IPR017734">
    <property type="entry name" value="T6SS_SciN"/>
</dbReference>
<dbReference type="PANTHER" id="PTHR37625:SF4">
    <property type="entry name" value="OUTER MEMBRANE LIPOPROTEIN"/>
    <property type="match status" value="1"/>
</dbReference>
<dbReference type="AlphaFoldDB" id="A0A370QEM5"/>
<gene>
    <name evidence="1" type="ORF">C8D90_11088</name>
</gene>
<protein>
    <submittedName>
        <fullName evidence="1">Type VI secretion system protein VasD</fullName>
    </submittedName>
</protein>
<comment type="caution">
    <text evidence="1">The sequence shown here is derived from an EMBL/GenBank/DDBJ whole genome shotgun (WGS) entry which is preliminary data.</text>
</comment>